<name>A0ABP0EX59_9RICK</name>
<organism evidence="2 3">
    <name type="scientific">Candidatus Xenohaliotis californiensis</name>
    <dbReference type="NCBI Taxonomy" id="84677"/>
    <lineage>
        <taxon>Bacteria</taxon>
        <taxon>Pseudomonadati</taxon>
        <taxon>Pseudomonadota</taxon>
        <taxon>Alphaproteobacteria</taxon>
        <taxon>Rickettsiales</taxon>
        <taxon>Anaplasmataceae</taxon>
        <taxon>Candidatus Xenohaliotis</taxon>
    </lineage>
</organism>
<dbReference type="SUPFAM" id="SSF48452">
    <property type="entry name" value="TPR-like"/>
    <property type="match status" value="1"/>
</dbReference>
<dbReference type="Proteomes" id="UP001314181">
    <property type="component" value="Unassembled WGS sequence"/>
</dbReference>
<dbReference type="RefSeq" id="WP_338364616.1">
    <property type="nucleotide sequence ID" value="NZ_CAWVOK010000029.1"/>
</dbReference>
<evidence type="ECO:0000313" key="2">
    <source>
        <dbReference type="EMBL" id="CAK8163422.1"/>
    </source>
</evidence>
<comment type="caution">
    <text evidence="2">The sequence shown here is derived from an EMBL/GenBank/DDBJ whole genome shotgun (WGS) entry which is preliminary data.</text>
</comment>
<evidence type="ECO:0000313" key="3">
    <source>
        <dbReference type="Proteomes" id="UP001314181"/>
    </source>
</evidence>
<evidence type="ECO:0000256" key="1">
    <source>
        <dbReference type="SAM" id="Coils"/>
    </source>
</evidence>
<dbReference type="Gene3D" id="1.25.40.10">
    <property type="entry name" value="Tetratricopeptide repeat domain"/>
    <property type="match status" value="1"/>
</dbReference>
<sequence length="217" mass="24552">MKTIIFSIFLIIYTDTWGNINQDAMLNHLVDMEQRISYLEEENSKLISTIEEITNKIEEILSSDIIKQQTDTSLMQTAPALESSDTMEAMLYNNSIALISSGDFTLAKNSLLSFIKSYPESIFAAEVHYWIGEINFSDQLYKDAAMHYLSSYKKSPSGNKSIESIFKLALSLKNTNNPIGACHTLKSILTDFGTMPSSLKERVYKELTELKNDNICE</sequence>
<protein>
    <recommendedName>
        <fullName evidence="4">Tol-pal system protein YbgF</fullName>
    </recommendedName>
</protein>
<proteinExistence type="predicted"/>
<gene>
    <name evidence="2" type="ORF">CAXC1_30024</name>
</gene>
<feature type="coiled-coil region" evidence="1">
    <location>
        <begin position="29"/>
        <end position="56"/>
    </location>
</feature>
<accession>A0ABP0EX59</accession>
<dbReference type="EMBL" id="CAWVOK010000029">
    <property type="protein sequence ID" value="CAK8163422.1"/>
    <property type="molecule type" value="Genomic_DNA"/>
</dbReference>
<evidence type="ECO:0008006" key="4">
    <source>
        <dbReference type="Google" id="ProtNLM"/>
    </source>
</evidence>
<reference evidence="2 3" key="1">
    <citation type="submission" date="2024-01" db="EMBL/GenBank/DDBJ databases">
        <authorList>
            <person name="Kunselman E."/>
        </authorList>
    </citation>
    <scope>NUCLEOTIDE SEQUENCE [LARGE SCALE GENOMIC DNA]</scope>
    <source>
        <strain evidence="2">2 abalone samples</strain>
    </source>
</reference>
<keyword evidence="1" id="KW-0175">Coiled coil</keyword>
<dbReference type="InterPro" id="IPR011990">
    <property type="entry name" value="TPR-like_helical_dom_sf"/>
</dbReference>
<keyword evidence="3" id="KW-1185">Reference proteome</keyword>